<accession>A0A178M705</accession>
<dbReference type="InterPro" id="IPR028096">
    <property type="entry name" value="EfeO_Cupredoxin"/>
</dbReference>
<proteinExistence type="predicted"/>
<evidence type="ECO:0000313" key="3">
    <source>
        <dbReference type="EMBL" id="OAN43825.1"/>
    </source>
</evidence>
<dbReference type="Pfam" id="PF13473">
    <property type="entry name" value="Cupredoxin_1"/>
    <property type="match status" value="1"/>
</dbReference>
<evidence type="ECO:0000313" key="4">
    <source>
        <dbReference type="Proteomes" id="UP000078287"/>
    </source>
</evidence>
<sequence length="144" mass="15249">MAQWFTILLVSTILQSACTAPAPAVDLAVAANGCKPVSISLPPAHEPALTIRNTASEAMVVSIPAMDRWIELAPGASGVLELPRYIMGTFDLFCLSAADHRTLGGDNPLLCVLEPAELVPAARSAGVLVIEPHDRIREVIEQGR</sequence>
<name>A0A178M705_9CHLR</name>
<feature type="chain" id="PRO_5008091746" description="EfeO-type cupredoxin-like domain-containing protein" evidence="1">
    <location>
        <begin position="25"/>
        <end position="144"/>
    </location>
</feature>
<dbReference type="OrthoDB" id="159325at2"/>
<reference evidence="3 4" key="1">
    <citation type="submission" date="2016-04" db="EMBL/GenBank/DDBJ databases">
        <title>Chloroflexus islandicus sp. nov., a thermophilic filamentous anoxygenic phototrophic bacterium from geyser Strokkur (Iceland).</title>
        <authorList>
            <person name="Gaisin V.A."/>
            <person name="Kalashnikov A.M."/>
            <person name="Sukhacheva M.V."/>
            <person name="Grouzdev D.S."/>
            <person name="Ivanov T.M."/>
            <person name="Kuznetsov B."/>
            <person name="Gorlenko V.M."/>
        </authorList>
    </citation>
    <scope>NUCLEOTIDE SEQUENCE [LARGE SCALE GENOMIC DNA]</scope>
    <source>
        <strain evidence="4">isl-2</strain>
    </source>
</reference>
<keyword evidence="4" id="KW-1185">Reference proteome</keyword>
<protein>
    <recommendedName>
        <fullName evidence="2">EfeO-type cupredoxin-like domain-containing protein</fullName>
    </recommendedName>
</protein>
<keyword evidence="1" id="KW-0732">Signal</keyword>
<feature type="signal peptide" evidence="1">
    <location>
        <begin position="1"/>
        <end position="24"/>
    </location>
</feature>
<gene>
    <name evidence="3" type="ORF">A6A03_17805</name>
</gene>
<organism evidence="3 4">
    <name type="scientific">Chloroflexus islandicus</name>
    <dbReference type="NCBI Taxonomy" id="1707952"/>
    <lineage>
        <taxon>Bacteria</taxon>
        <taxon>Bacillati</taxon>
        <taxon>Chloroflexota</taxon>
        <taxon>Chloroflexia</taxon>
        <taxon>Chloroflexales</taxon>
        <taxon>Chloroflexineae</taxon>
        <taxon>Chloroflexaceae</taxon>
        <taxon>Chloroflexus</taxon>
    </lineage>
</organism>
<dbReference type="AlphaFoldDB" id="A0A178M705"/>
<dbReference type="EMBL" id="LWQS01000074">
    <property type="protein sequence ID" value="OAN43825.1"/>
    <property type="molecule type" value="Genomic_DNA"/>
</dbReference>
<feature type="domain" description="EfeO-type cupredoxin-like" evidence="2">
    <location>
        <begin position="8"/>
        <end position="94"/>
    </location>
</feature>
<evidence type="ECO:0000259" key="2">
    <source>
        <dbReference type="Pfam" id="PF13473"/>
    </source>
</evidence>
<evidence type="ECO:0000256" key="1">
    <source>
        <dbReference type="SAM" id="SignalP"/>
    </source>
</evidence>
<comment type="caution">
    <text evidence="3">The sequence shown here is derived from an EMBL/GenBank/DDBJ whole genome shotgun (WGS) entry which is preliminary data.</text>
</comment>
<dbReference type="Proteomes" id="UP000078287">
    <property type="component" value="Unassembled WGS sequence"/>
</dbReference>